<sequence length="212" mass="23823">MNTSKRQMHETGRAAKAAYDRMGHPKNFSSTMTGTAPRFVSVPTMPNRDRSRLSEMLETAPSRQPNRPSTTGTMGRGSTARQQRQTHTRERDTPSQGRPRSCRQRPQSVSRARPQSVRVPVRVPVSPGFVTVRMCSTPRQAAPSTLCQTAPAYLRLSDPSFAQTQRLRRKEVHVPRKREVVLAKCNPKTVVATVNPKRRKNLATAPVWQTWG</sequence>
<evidence type="ECO:0000313" key="3">
    <source>
        <dbReference type="Proteomes" id="UP000265618"/>
    </source>
</evidence>
<accession>A0A9K3CWM7</accession>
<name>A0A9K3CWM7_9EUKA</name>
<dbReference type="AlphaFoldDB" id="A0A9K3CWM7"/>
<feature type="compositionally biased region" description="Polar residues" evidence="1">
    <location>
        <begin position="61"/>
        <end position="73"/>
    </location>
</feature>
<dbReference type="EMBL" id="BDIP01001546">
    <property type="protein sequence ID" value="GIQ84618.1"/>
    <property type="molecule type" value="Genomic_DNA"/>
</dbReference>
<dbReference type="Proteomes" id="UP000265618">
    <property type="component" value="Unassembled WGS sequence"/>
</dbReference>
<feature type="region of interest" description="Disordered" evidence="1">
    <location>
        <begin position="1"/>
        <end position="118"/>
    </location>
</feature>
<evidence type="ECO:0000256" key="1">
    <source>
        <dbReference type="SAM" id="MobiDB-lite"/>
    </source>
</evidence>
<proteinExistence type="predicted"/>
<feature type="compositionally biased region" description="Low complexity" evidence="1">
    <location>
        <begin position="108"/>
        <end position="118"/>
    </location>
</feature>
<comment type="caution">
    <text evidence="2">The sequence shown here is derived from an EMBL/GenBank/DDBJ whole genome shotgun (WGS) entry which is preliminary data.</text>
</comment>
<protein>
    <submittedName>
        <fullName evidence="2">Uncharacterized protein</fullName>
    </submittedName>
</protein>
<evidence type="ECO:0000313" key="2">
    <source>
        <dbReference type="EMBL" id="GIQ84618.1"/>
    </source>
</evidence>
<organism evidence="2 3">
    <name type="scientific">Kipferlia bialata</name>
    <dbReference type="NCBI Taxonomy" id="797122"/>
    <lineage>
        <taxon>Eukaryota</taxon>
        <taxon>Metamonada</taxon>
        <taxon>Carpediemonas-like organisms</taxon>
        <taxon>Kipferlia</taxon>
    </lineage>
</organism>
<feature type="compositionally biased region" description="Basic and acidic residues" evidence="1">
    <location>
        <begin position="7"/>
        <end position="23"/>
    </location>
</feature>
<keyword evidence="3" id="KW-1185">Reference proteome</keyword>
<gene>
    <name evidence="2" type="ORF">KIPB_006151</name>
</gene>
<reference evidence="2 3" key="1">
    <citation type="journal article" date="2018" name="PLoS ONE">
        <title>The draft genome of Kipferlia bialata reveals reductive genome evolution in fornicate parasites.</title>
        <authorList>
            <person name="Tanifuji G."/>
            <person name="Takabayashi S."/>
            <person name="Kume K."/>
            <person name="Takagi M."/>
            <person name="Nakayama T."/>
            <person name="Kamikawa R."/>
            <person name="Inagaki Y."/>
            <person name="Hashimoto T."/>
        </authorList>
    </citation>
    <scope>NUCLEOTIDE SEQUENCE [LARGE SCALE GENOMIC DNA]</scope>
    <source>
        <strain evidence="2">NY0173</strain>
    </source>
</reference>